<evidence type="ECO:0000313" key="3">
    <source>
        <dbReference type="Proteomes" id="UP000077066"/>
    </source>
</evidence>
<dbReference type="PANTHER" id="PTHR10724">
    <property type="entry name" value="30S RIBOSOMAL PROTEIN S1"/>
    <property type="match status" value="1"/>
</dbReference>
<keyword evidence="2" id="KW-0689">Ribosomal protein</keyword>
<dbReference type="InterPro" id="IPR044146">
    <property type="entry name" value="S1_Tex"/>
</dbReference>
<dbReference type="SUPFAM" id="SSF53098">
    <property type="entry name" value="Ribonuclease H-like"/>
    <property type="match status" value="1"/>
</dbReference>
<gene>
    <name evidence="2" type="primary">rpsA_2</name>
    <name evidence="2" type="ORF">MBFIL_14900</name>
</gene>
<protein>
    <submittedName>
        <fullName evidence="2">30S ribosomal protein S1</fullName>
    </submittedName>
</protein>
<dbReference type="GO" id="GO:0003735">
    <property type="term" value="F:structural constituent of ribosome"/>
    <property type="evidence" value="ECO:0007669"/>
    <property type="project" value="TreeGrafter"/>
</dbReference>
<dbReference type="Pfam" id="PF16921">
    <property type="entry name" value="Tex_YqgF"/>
    <property type="match status" value="1"/>
</dbReference>
<dbReference type="EMBL" id="LWMT01000252">
    <property type="protein sequence ID" value="KZX11252.1"/>
    <property type="molecule type" value="Genomic_DNA"/>
</dbReference>
<dbReference type="Pfam" id="PF09371">
    <property type="entry name" value="Tex_N"/>
    <property type="match status" value="1"/>
</dbReference>
<dbReference type="PATRIC" id="fig|55758.3.peg.1680"/>
<dbReference type="SMART" id="SM00316">
    <property type="entry name" value="S1"/>
    <property type="match status" value="1"/>
</dbReference>
<name>A0A165ZWD2_9EURY</name>
<reference evidence="2 3" key="1">
    <citation type="submission" date="2016-04" db="EMBL/GenBank/DDBJ databases">
        <title>Genome sequence of Methanobrevibacter filiformis DSM 11501.</title>
        <authorList>
            <person name="Poehlein A."/>
            <person name="Seedorf H."/>
            <person name="Daniel R."/>
        </authorList>
    </citation>
    <scope>NUCLEOTIDE SEQUENCE [LARGE SCALE GENOMIC DNA]</scope>
    <source>
        <strain evidence="2 3">DSM 11501</strain>
    </source>
</reference>
<keyword evidence="2" id="KW-0687">Ribonucleoprotein</keyword>
<evidence type="ECO:0000313" key="2">
    <source>
        <dbReference type="EMBL" id="KZX11252.1"/>
    </source>
</evidence>
<dbReference type="InterPro" id="IPR023323">
    <property type="entry name" value="Tex-like_dom_sf"/>
</dbReference>
<evidence type="ECO:0000259" key="1">
    <source>
        <dbReference type="PROSITE" id="PS50126"/>
    </source>
</evidence>
<dbReference type="GO" id="GO:0003729">
    <property type="term" value="F:mRNA binding"/>
    <property type="evidence" value="ECO:0007669"/>
    <property type="project" value="TreeGrafter"/>
</dbReference>
<dbReference type="InterPro" id="IPR037027">
    <property type="entry name" value="YqgF/RNaseH-like_dom_sf"/>
</dbReference>
<dbReference type="Gene3D" id="2.40.50.140">
    <property type="entry name" value="Nucleic acid-binding proteins"/>
    <property type="match status" value="1"/>
</dbReference>
<dbReference type="InterPro" id="IPR003029">
    <property type="entry name" value="S1_domain"/>
</dbReference>
<dbReference type="InterPro" id="IPR050437">
    <property type="entry name" value="Ribos_protein_bS1-like"/>
</dbReference>
<dbReference type="PANTHER" id="PTHR10724:SF10">
    <property type="entry name" value="S1 RNA-BINDING DOMAIN-CONTAINING PROTEIN 1"/>
    <property type="match status" value="1"/>
</dbReference>
<dbReference type="InterPro" id="IPR055179">
    <property type="entry name" value="Tex-like_central_region"/>
</dbReference>
<dbReference type="InterPro" id="IPR006641">
    <property type="entry name" value="YqgF/RNaseH-like_dom"/>
</dbReference>
<organism evidence="2 3">
    <name type="scientific">Methanobrevibacter filiformis</name>
    <dbReference type="NCBI Taxonomy" id="55758"/>
    <lineage>
        <taxon>Archaea</taxon>
        <taxon>Methanobacteriati</taxon>
        <taxon>Methanobacteriota</taxon>
        <taxon>Methanomada group</taxon>
        <taxon>Methanobacteria</taxon>
        <taxon>Methanobacteriales</taxon>
        <taxon>Methanobacteriaceae</taxon>
        <taxon>Methanobrevibacter</taxon>
    </lineage>
</organism>
<dbReference type="SMART" id="SM00732">
    <property type="entry name" value="YqgFc"/>
    <property type="match status" value="1"/>
</dbReference>
<dbReference type="SUPFAM" id="SSF47781">
    <property type="entry name" value="RuvA domain 2-like"/>
    <property type="match status" value="2"/>
</dbReference>
<dbReference type="Pfam" id="PF17674">
    <property type="entry name" value="HHH_9"/>
    <property type="match status" value="1"/>
</dbReference>
<dbReference type="SUPFAM" id="SSF158832">
    <property type="entry name" value="Tex N-terminal region-like"/>
    <property type="match status" value="1"/>
</dbReference>
<dbReference type="GO" id="GO:0005840">
    <property type="term" value="C:ribosome"/>
    <property type="evidence" value="ECO:0007669"/>
    <property type="project" value="UniProtKB-KW"/>
</dbReference>
<dbReference type="InterPro" id="IPR032639">
    <property type="entry name" value="Tex_YqgF"/>
</dbReference>
<dbReference type="PROSITE" id="PS50126">
    <property type="entry name" value="S1"/>
    <property type="match status" value="1"/>
</dbReference>
<dbReference type="GO" id="GO:0006139">
    <property type="term" value="P:nucleobase-containing compound metabolic process"/>
    <property type="evidence" value="ECO:0007669"/>
    <property type="project" value="InterPro"/>
</dbReference>
<feature type="domain" description="S1 motif" evidence="1">
    <location>
        <begin position="650"/>
        <end position="720"/>
    </location>
</feature>
<dbReference type="InterPro" id="IPR018974">
    <property type="entry name" value="Tex-like_N"/>
</dbReference>
<dbReference type="Pfam" id="PF00575">
    <property type="entry name" value="S1"/>
    <property type="match status" value="1"/>
</dbReference>
<accession>A0A165ZWD2</accession>
<dbReference type="FunFam" id="2.40.50.140:FF:000051">
    <property type="entry name" value="RNA-binding transcriptional accessory protein"/>
    <property type="match status" value="1"/>
</dbReference>
<dbReference type="Pfam" id="PF22706">
    <property type="entry name" value="Tex_central_region"/>
    <property type="match status" value="1"/>
</dbReference>
<dbReference type="Pfam" id="PF12836">
    <property type="entry name" value="HHH_3"/>
    <property type="match status" value="1"/>
</dbReference>
<proteinExistence type="predicted"/>
<dbReference type="Proteomes" id="UP000077066">
    <property type="component" value="Unassembled WGS sequence"/>
</dbReference>
<dbReference type="FunFam" id="1.10.10.650:FF:000001">
    <property type="entry name" value="S1 RNA-binding domain 1"/>
    <property type="match status" value="1"/>
</dbReference>
<dbReference type="Gene3D" id="1.10.150.310">
    <property type="entry name" value="Tex RuvX-like domain-like"/>
    <property type="match status" value="1"/>
</dbReference>
<dbReference type="InterPro" id="IPR041692">
    <property type="entry name" value="HHH_9"/>
</dbReference>
<keyword evidence="3" id="KW-1185">Reference proteome</keyword>
<dbReference type="GO" id="GO:0005737">
    <property type="term" value="C:cytoplasm"/>
    <property type="evidence" value="ECO:0007669"/>
    <property type="project" value="UniProtKB-ARBA"/>
</dbReference>
<sequence>MKTEIKKIVVLMINKRLSEEFEIKEWQVKNIIELIDNDNSLAFIAHYRKQKTGNLDNRTLIKFKQFLKYLKELEEKKTEIINKLSSKGEIDNEIKELIENSETFTEIEDLYEPYAEKDGTPSTIAKSKGLEPLANIIRFQQTKIPIEEIAKDYINEEKGVNTVEDAIRGAEDIIAKKISENIEFKDLIRKISYEEGELEVEAVDKNEESEYELYYDHKESIIDIANHRVLAINRGTNEGFLKVKITTPKDDIVQYLIRHTLISEDYGETYNELTRPYIEEAVYKSYNDIIAPFVERDIRKYIVEKAEKESIEVLSENLKNLLMQKPIRGKVVMGLNPSLYSTSKIAIVDEKGNVLKTDTVYINDIEEFKSTISYLIKEFDVKLIAIGSFTDSNKFEEVISEIIKGTEVKYAIINQTGASDYSQSVFGQIEFPDYEVGHRIAISIAKRLQDPLTELVKIDPKSIGVGQYQHDMEEKKLIEAITNVIDVVVNSVGVDINTASISLLVHVAGIDSVVATNIIRYVKENGPLTTREDFLKIDEFEKETFEQSAGFLRVYNSINRLDETKIHPESYNIAQKFLEKLNLTIDDMGTRKVSLVNVNFKQLAEELNTDQYTLEDIAIQIKNPEIDPRDNMPHVLLRDKSLSINDLKVGMVMEGTIRNVVDFGAFVDLGVYHDGLIHISKMNKGKFINHPTDIVNVGDRVKVKILEIDLSKNRIQLYLM</sequence>
<dbReference type="Gene3D" id="1.10.10.650">
    <property type="entry name" value="RuvA domain 2-like"/>
    <property type="match status" value="1"/>
</dbReference>
<dbReference type="InterPro" id="IPR010994">
    <property type="entry name" value="RuvA_2-like"/>
</dbReference>
<dbReference type="GO" id="GO:0006412">
    <property type="term" value="P:translation"/>
    <property type="evidence" value="ECO:0007669"/>
    <property type="project" value="TreeGrafter"/>
</dbReference>
<dbReference type="SUPFAM" id="SSF50249">
    <property type="entry name" value="Nucleic acid-binding proteins"/>
    <property type="match status" value="1"/>
</dbReference>
<dbReference type="AlphaFoldDB" id="A0A165ZWD2"/>
<comment type="caution">
    <text evidence="2">The sequence shown here is derived from an EMBL/GenBank/DDBJ whole genome shotgun (WGS) entry which is preliminary data.</text>
</comment>
<dbReference type="CDD" id="cd05685">
    <property type="entry name" value="S1_Tex"/>
    <property type="match status" value="1"/>
</dbReference>
<dbReference type="InterPro" id="IPR012337">
    <property type="entry name" value="RNaseH-like_sf"/>
</dbReference>
<dbReference type="Gene3D" id="1.10.3500.10">
    <property type="entry name" value="Tex N-terminal region-like"/>
    <property type="match status" value="1"/>
</dbReference>
<dbReference type="InterPro" id="IPR012340">
    <property type="entry name" value="NA-bd_OB-fold"/>
</dbReference>
<dbReference type="Gene3D" id="3.30.420.140">
    <property type="entry name" value="YqgF/RNase H-like domain"/>
    <property type="match status" value="1"/>
</dbReference>
<dbReference type="InterPro" id="IPR023319">
    <property type="entry name" value="Tex-like_HTH_dom_sf"/>
</dbReference>